<dbReference type="Pfam" id="PF01382">
    <property type="entry name" value="Avidin"/>
    <property type="match status" value="1"/>
</dbReference>
<keyword evidence="3" id="KW-0964">Secreted</keyword>
<reference evidence="7" key="1">
    <citation type="journal article" date="2019" name="Int. J. Syst. Evol. Microbiol.">
        <title>The Global Catalogue of Microorganisms (GCM) 10K type strain sequencing project: providing services to taxonomists for standard genome sequencing and annotation.</title>
        <authorList>
            <consortium name="The Broad Institute Genomics Platform"/>
            <consortium name="The Broad Institute Genome Sequencing Center for Infectious Disease"/>
            <person name="Wu L."/>
            <person name="Ma J."/>
        </authorList>
    </citation>
    <scope>NUCLEOTIDE SEQUENCE [LARGE SCALE GENOMIC DNA]</scope>
    <source>
        <strain evidence="7">CGMCC 1.12859</strain>
    </source>
</reference>
<evidence type="ECO:0000313" key="7">
    <source>
        <dbReference type="Proteomes" id="UP001596435"/>
    </source>
</evidence>
<dbReference type="PROSITE" id="PS51326">
    <property type="entry name" value="AVIDIN_2"/>
    <property type="match status" value="1"/>
</dbReference>
<evidence type="ECO:0000256" key="3">
    <source>
        <dbReference type="ARBA" id="ARBA00022525"/>
    </source>
</evidence>
<dbReference type="Gene3D" id="2.40.128.30">
    <property type="entry name" value="Avidin-like"/>
    <property type="match status" value="1"/>
</dbReference>
<comment type="caution">
    <text evidence="6">The sequence shown here is derived from an EMBL/GenBank/DDBJ whole genome shotgun (WGS) entry which is preliminary data.</text>
</comment>
<dbReference type="Proteomes" id="UP001596435">
    <property type="component" value="Unassembled WGS sequence"/>
</dbReference>
<gene>
    <name evidence="6" type="ORF">ACFQMG_05480</name>
</gene>
<evidence type="ECO:0000256" key="2">
    <source>
        <dbReference type="ARBA" id="ARBA00006297"/>
    </source>
</evidence>
<dbReference type="PANTHER" id="PTHR34399:SF6">
    <property type="entry name" value="AVIDIN-LIKE"/>
    <property type="match status" value="1"/>
</dbReference>
<accession>A0ABW2FP38</accession>
<comment type="subcellular location">
    <subcellularLocation>
        <location evidence="1">Secreted</location>
    </subcellularLocation>
</comment>
<comment type="similarity">
    <text evidence="2">Belongs to the avidin/streptavidin family.</text>
</comment>
<organism evidence="6 7">
    <name type="scientific">Kitasatospora paranensis</name>
    <dbReference type="NCBI Taxonomy" id="258053"/>
    <lineage>
        <taxon>Bacteria</taxon>
        <taxon>Bacillati</taxon>
        <taxon>Actinomycetota</taxon>
        <taxon>Actinomycetes</taxon>
        <taxon>Kitasatosporales</taxon>
        <taxon>Streptomycetaceae</taxon>
        <taxon>Kitasatospora</taxon>
    </lineage>
</organism>
<evidence type="ECO:0000313" key="6">
    <source>
        <dbReference type="EMBL" id="MFC7179015.1"/>
    </source>
</evidence>
<protein>
    <submittedName>
        <fullName evidence="6">Avidin/streptavidin family protein</fullName>
    </submittedName>
</protein>
<keyword evidence="7" id="KW-1185">Reference proteome</keyword>
<dbReference type="InterPro" id="IPR036896">
    <property type="entry name" value="Avidin-like_sf"/>
</dbReference>
<sequence>MSEELAGDWYNEFGSHLRLVADPAGRLTGTFTPGAGPGGRRDLVGQFDVGTTAAGIALGWTVAWRDEYGGPASVTSWSGQWLPGEQRIVAGWLFTTATDPDEAWKATVIGRDTFLRRPSSGAAGRPGA</sequence>
<dbReference type="InterPro" id="IPR051764">
    <property type="entry name" value="Avidin/Streptavidin-rel"/>
</dbReference>
<proteinExistence type="inferred from homology"/>
<dbReference type="RefSeq" id="WP_345704844.1">
    <property type="nucleotide sequence ID" value="NZ_BAABKV010000001.1"/>
</dbReference>
<dbReference type="PRINTS" id="PR00709">
    <property type="entry name" value="AVIDIN"/>
</dbReference>
<dbReference type="EMBL" id="JBHTAJ010000007">
    <property type="protein sequence ID" value="MFC7179015.1"/>
    <property type="molecule type" value="Genomic_DNA"/>
</dbReference>
<evidence type="ECO:0000256" key="1">
    <source>
        <dbReference type="ARBA" id="ARBA00004613"/>
    </source>
</evidence>
<dbReference type="InterPro" id="IPR005468">
    <property type="entry name" value="Avidin/str"/>
</dbReference>
<dbReference type="PANTHER" id="PTHR34399">
    <property type="entry name" value="AVIDIN-RELATED"/>
    <property type="match status" value="1"/>
</dbReference>
<keyword evidence="5" id="KW-0092">Biotin</keyword>
<evidence type="ECO:0000256" key="5">
    <source>
        <dbReference type="ARBA" id="ARBA00023267"/>
    </source>
</evidence>
<name>A0ABW2FP38_9ACTN</name>
<evidence type="ECO:0000256" key="4">
    <source>
        <dbReference type="ARBA" id="ARBA00022729"/>
    </source>
</evidence>
<keyword evidence="4" id="KW-0732">Signal</keyword>
<dbReference type="InterPro" id="IPR005469">
    <property type="entry name" value="Avidin"/>
</dbReference>
<dbReference type="SUPFAM" id="SSF50876">
    <property type="entry name" value="Avidin/streptavidin"/>
    <property type="match status" value="1"/>
</dbReference>